<keyword evidence="1" id="KW-0472">Membrane</keyword>
<organism evidence="2 3">
    <name type="scientific">Cellulosimicrobium protaetiae</name>
    <dbReference type="NCBI Taxonomy" id="2587808"/>
    <lineage>
        <taxon>Bacteria</taxon>
        <taxon>Bacillati</taxon>
        <taxon>Actinomycetota</taxon>
        <taxon>Actinomycetes</taxon>
        <taxon>Micrococcales</taxon>
        <taxon>Promicromonosporaceae</taxon>
        <taxon>Cellulosimicrobium</taxon>
    </lineage>
</organism>
<evidence type="ECO:0000256" key="1">
    <source>
        <dbReference type="SAM" id="Phobius"/>
    </source>
</evidence>
<dbReference type="OrthoDB" id="4870897at2"/>
<keyword evidence="2" id="KW-0614">Plasmid</keyword>
<protein>
    <submittedName>
        <fullName evidence="2">Uncharacterized protein</fullName>
    </submittedName>
</protein>
<dbReference type="AlphaFoldDB" id="A0A6M5UPC1"/>
<evidence type="ECO:0000313" key="2">
    <source>
        <dbReference type="EMBL" id="QJW38769.1"/>
    </source>
</evidence>
<accession>A0A6M5UPC1</accession>
<dbReference type="EMBL" id="CP052758">
    <property type="protein sequence ID" value="QJW38769.1"/>
    <property type="molecule type" value="Genomic_DNA"/>
</dbReference>
<name>A0A6M5UPC1_9MICO</name>
<dbReference type="KEGG" id="cprt:FIC82_020515"/>
<geneLocation type="plasmid" evidence="2 3">
    <name>pCPRO01</name>
</geneLocation>
<feature type="transmembrane region" description="Helical" evidence="1">
    <location>
        <begin position="37"/>
        <end position="58"/>
    </location>
</feature>
<dbReference type="Proteomes" id="UP000451354">
    <property type="component" value="Plasmid pCPRO01"/>
</dbReference>
<keyword evidence="1" id="KW-0812">Transmembrane</keyword>
<evidence type="ECO:0000313" key="3">
    <source>
        <dbReference type="Proteomes" id="UP000451354"/>
    </source>
</evidence>
<sequence>MLYTIATLHLLGLNLADRARTKLTSTPERGSETIEKVLWAGAIIVIVGAAVAIFRGYVQREAAKIQ</sequence>
<keyword evidence="1" id="KW-1133">Transmembrane helix</keyword>
<gene>
    <name evidence="2" type="ORF">FIC82_020515</name>
</gene>
<proteinExistence type="predicted"/>
<reference evidence="2 3" key="1">
    <citation type="journal article" date="2022" name="Int. J. Syst. Evol. Microbiol.">
        <title>Cellulosimicrobium protaetiae sp. nov., isolated from the gut of the larva of Protaetia brevitarsis seulensis.</title>
        <authorList>
            <person name="Le Han H."/>
            <person name="Nguyen T.T.H."/>
            <person name="Li Z."/>
            <person name="Shin N.R."/>
            <person name="Kim S.G."/>
        </authorList>
    </citation>
    <scope>NUCLEOTIDE SEQUENCE [LARGE SCALE GENOMIC DNA]</scope>
    <source>
        <strain evidence="2 3">BI34</strain>
    </source>
</reference>
<keyword evidence="3" id="KW-1185">Reference proteome</keyword>
<dbReference type="RefSeq" id="WP_154800710.1">
    <property type="nucleotide sequence ID" value="NZ_CP052758.1"/>
</dbReference>